<protein>
    <submittedName>
        <fullName evidence="1">Uncharacterized protein</fullName>
    </submittedName>
</protein>
<comment type="caution">
    <text evidence="1">The sequence shown here is derived from an EMBL/GenBank/DDBJ whole genome shotgun (WGS) entry which is preliminary data.</text>
</comment>
<evidence type="ECO:0000313" key="1">
    <source>
        <dbReference type="EMBL" id="KAL3281813.1"/>
    </source>
</evidence>
<dbReference type="EMBL" id="JABFTP020000144">
    <property type="protein sequence ID" value="KAL3281813.1"/>
    <property type="molecule type" value="Genomic_DNA"/>
</dbReference>
<proteinExistence type="predicted"/>
<dbReference type="Proteomes" id="UP001516400">
    <property type="component" value="Unassembled WGS sequence"/>
</dbReference>
<name>A0ABD2NTB2_9CUCU</name>
<feature type="non-terminal residue" evidence="1">
    <location>
        <position position="1"/>
    </location>
</feature>
<evidence type="ECO:0000313" key="2">
    <source>
        <dbReference type="Proteomes" id="UP001516400"/>
    </source>
</evidence>
<reference evidence="1 2" key="1">
    <citation type="journal article" date="2021" name="BMC Biol.">
        <title>Horizontally acquired antibacterial genes associated with adaptive radiation of ladybird beetles.</title>
        <authorList>
            <person name="Li H.S."/>
            <person name="Tang X.F."/>
            <person name="Huang Y.H."/>
            <person name="Xu Z.Y."/>
            <person name="Chen M.L."/>
            <person name="Du X.Y."/>
            <person name="Qiu B.Y."/>
            <person name="Chen P.T."/>
            <person name="Zhang W."/>
            <person name="Slipinski A."/>
            <person name="Escalona H.E."/>
            <person name="Waterhouse R.M."/>
            <person name="Zwick A."/>
            <person name="Pang H."/>
        </authorList>
    </citation>
    <scope>NUCLEOTIDE SEQUENCE [LARGE SCALE GENOMIC DNA]</scope>
    <source>
        <strain evidence="1">SYSU2018</strain>
    </source>
</reference>
<keyword evidence="2" id="KW-1185">Reference proteome</keyword>
<sequence>GGIHLSFRLDELASPSCYWGGTQHSSRKGPPCQIRVIFSERRNIVKFQREISENILIKAEARQGDGLAPLQFNLVLDKVIKEWEEELNKQRYKKPIKLERLKHNNEETAIKQIDILKESMGRVDLRILFEKTEFFCSKLQTQTLITIYGGINRVAHFKYLGEIVEPTGGEKLHRRLVYRK</sequence>
<dbReference type="AlphaFoldDB" id="A0ABD2NTB2"/>
<accession>A0ABD2NTB2</accession>
<organism evidence="1 2">
    <name type="scientific">Cryptolaemus montrouzieri</name>
    <dbReference type="NCBI Taxonomy" id="559131"/>
    <lineage>
        <taxon>Eukaryota</taxon>
        <taxon>Metazoa</taxon>
        <taxon>Ecdysozoa</taxon>
        <taxon>Arthropoda</taxon>
        <taxon>Hexapoda</taxon>
        <taxon>Insecta</taxon>
        <taxon>Pterygota</taxon>
        <taxon>Neoptera</taxon>
        <taxon>Endopterygota</taxon>
        <taxon>Coleoptera</taxon>
        <taxon>Polyphaga</taxon>
        <taxon>Cucujiformia</taxon>
        <taxon>Coccinelloidea</taxon>
        <taxon>Coccinellidae</taxon>
        <taxon>Scymninae</taxon>
        <taxon>Scymnini</taxon>
        <taxon>Cryptolaemus</taxon>
    </lineage>
</organism>
<gene>
    <name evidence="1" type="ORF">HHI36_005013</name>
</gene>